<feature type="transmembrane region" description="Helical" evidence="6">
    <location>
        <begin position="457"/>
        <end position="474"/>
    </location>
</feature>
<feature type="transmembrane region" description="Helical" evidence="6">
    <location>
        <begin position="194"/>
        <end position="219"/>
    </location>
</feature>
<dbReference type="GO" id="GO:0016020">
    <property type="term" value="C:membrane"/>
    <property type="evidence" value="ECO:0007669"/>
    <property type="project" value="UniProtKB-SubCell"/>
</dbReference>
<dbReference type="InterPro" id="IPR006043">
    <property type="entry name" value="NCS2"/>
</dbReference>
<evidence type="ECO:0000256" key="3">
    <source>
        <dbReference type="ARBA" id="ARBA00022692"/>
    </source>
</evidence>
<keyword evidence="5 6" id="KW-0472">Membrane</keyword>
<evidence type="ECO:0000256" key="4">
    <source>
        <dbReference type="ARBA" id="ARBA00022989"/>
    </source>
</evidence>
<evidence type="ECO:0008006" key="9">
    <source>
        <dbReference type="Google" id="ProtNLM"/>
    </source>
</evidence>
<protein>
    <recommendedName>
        <fullName evidence="9">Solute carrier family 23 member 3</fullName>
    </recommendedName>
</protein>
<comment type="caution">
    <text evidence="7">The sequence shown here is derived from an EMBL/GenBank/DDBJ whole genome shotgun (WGS) entry which is preliminary data.</text>
</comment>
<feature type="transmembrane region" description="Helical" evidence="6">
    <location>
        <begin position="490"/>
        <end position="510"/>
    </location>
</feature>
<dbReference type="GO" id="GO:0022857">
    <property type="term" value="F:transmembrane transporter activity"/>
    <property type="evidence" value="ECO:0007669"/>
    <property type="project" value="InterPro"/>
</dbReference>
<feature type="transmembrane region" description="Helical" evidence="6">
    <location>
        <begin position="399"/>
        <end position="416"/>
    </location>
</feature>
<gene>
    <name evidence="7" type="ORF">NDU88_000678</name>
</gene>
<comment type="subcellular location">
    <subcellularLocation>
        <location evidence="1">Membrane</location>
        <topology evidence="1">Multi-pass membrane protein</topology>
    </subcellularLocation>
</comment>
<sequence>MKAGICWAPAAGVPCTPSYPVHKDPPWGLSALFGLQHLLVQSSLLFVCHALLLQYVHVDRPTRYQLLATSLFTSGISTSLQTTLGSRLPLVQAPSFELLIPAMILSRQVLLAPPNGGNDTAGPPACSEHPCWQQLIQEVSGAVLIAGLLQLLCAVSGVCGMVVQRSGPMVLASTLSIIGLSSYREAALASSTHWGAALLLVLLVALLSQNLRCCFFPLWTWNRHQGCLLQTFFPAFRMLSVLLPVSCLWIGYSILHWSYAAMDRTGPGNASSIIDAQLPMGLNLTTSRLLSAVNSTQSVPWLRVPYPGELGWPLLSTRSVAAGVVLAISSSMNSLGCYVLCARVLRAPSLPRQACNRGVCMEAVGNILSGTLGSISGAFSSIPNACTVGLTQVGSRHSVIVGAMMCIFLGVSPKAVEVLSTIPMAVHGGVLCVTYGLAVGVGISFFQYANIDSGRNIFIVGFTMFMALLVPRWLTAAPDYLSTGSGSLDLLLLSLLMSPVFLGAVFSFFLDNTISGTLEERGLLPELSLWKPDSGNNSIQARRKETQRVYGLSHTLRRSCGLSRLNATFPCRTFCLPDIEVDAREAEKVTSTEEGAILLEKPTSVEIEPVIRLHQGDTERDIQSEC</sequence>
<dbReference type="Pfam" id="PF00860">
    <property type="entry name" value="Xan_ur_permease"/>
    <property type="match status" value="1"/>
</dbReference>
<dbReference type="PANTHER" id="PTHR11119">
    <property type="entry name" value="XANTHINE-URACIL / VITAMIN C PERMEASE FAMILY MEMBER"/>
    <property type="match status" value="1"/>
</dbReference>
<feature type="transmembrane region" description="Helical" evidence="6">
    <location>
        <begin position="320"/>
        <end position="342"/>
    </location>
</feature>
<evidence type="ECO:0000256" key="6">
    <source>
        <dbReference type="SAM" id="Phobius"/>
    </source>
</evidence>
<feature type="transmembrane region" description="Helical" evidence="6">
    <location>
        <begin position="142"/>
        <end position="163"/>
    </location>
</feature>
<evidence type="ECO:0000313" key="7">
    <source>
        <dbReference type="EMBL" id="KAJ1183868.1"/>
    </source>
</evidence>
<dbReference type="EMBL" id="JANPWB010000005">
    <property type="protein sequence ID" value="KAJ1183868.1"/>
    <property type="molecule type" value="Genomic_DNA"/>
</dbReference>
<keyword evidence="3 6" id="KW-0812">Transmembrane</keyword>
<keyword evidence="8" id="KW-1185">Reference proteome</keyword>
<dbReference type="AlphaFoldDB" id="A0AAV7U521"/>
<feature type="transmembrane region" description="Helical" evidence="6">
    <location>
        <begin position="27"/>
        <end position="53"/>
    </location>
</feature>
<feature type="transmembrane region" description="Helical" evidence="6">
    <location>
        <begin position="231"/>
        <end position="255"/>
    </location>
</feature>
<evidence type="ECO:0000313" key="8">
    <source>
        <dbReference type="Proteomes" id="UP001066276"/>
    </source>
</evidence>
<evidence type="ECO:0000256" key="5">
    <source>
        <dbReference type="ARBA" id="ARBA00023136"/>
    </source>
</evidence>
<dbReference type="Proteomes" id="UP001066276">
    <property type="component" value="Chromosome 3_1"/>
</dbReference>
<accession>A0AAV7U521</accession>
<name>A0AAV7U521_PLEWA</name>
<evidence type="ECO:0000256" key="1">
    <source>
        <dbReference type="ARBA" id="ARBA00004141"/>
    </source>
</evidence>
<organism evidence="7 8">
    <name type="scientific">Pleurodeles waltl</name>
    <name type="common">Iberian ribbed newt</name>
    <dbReference type="NCBI Taxonomy" id="8319"/>
    <lineage>
        <taxon>Eukaryota</taxon>
        <taxon>Metazoa</taxon>
        <taxon>Chordata</taxon>
        <taxon>Craniata</taxon>
        <taxon>Vertebrata</taxon>
        <taxon>Euteleostomi</taxon>
        <taxon>Amphibia</taxon>
        <taxon>Batrachia</taxon>
        <taxon>Caudata</taxon>
        <taxon>Salamandroidea</taxon>
        <taxon>Salamandridae</taxon>
        <taxon>Pleurodelinae</taxon>
        <taxon>Pleurodeles</taxon>
    </lineage>
</organism>
<feature type="transmembrane region" description="Helical" evidence="6">
    <location>
        <begin position="422"/>
        <end position="445"/>
    </location>
</feature>
<evidence type="ECO:0000256" key="2">
    <source>
        <dbReference type="ARBA" id="ARBA00008821"/>
    </source>
</evidence>
<comment type="similarity">
    <text evidence="2">Belongs to the nucleobase:cation symporter-2 (NCS2) (TC 2.A.40) family.</text>
</comment>
<keyword evidence="4 6" id="KW-1133">Transmembrane helix</keyword>
<proteinExistence type="inferred from homology"/>
<reference evidence="7" key="1">
    <citation type="journal article" date="2022" name="bioRxiv">
        <title>Sequencing and chromosome-scale assembly of the giantPleurodeles waltlgenome.</title>
        <authorList>
            <person name="Brown T."/>
            <person name="Elewa A."/>
            <person name="Iarovenko S."/>
            <person name="Subramanian E."/>
            <person name="Araus A.J."/>
            <person name="Petzold A."/>
            <person name="Susuki M."/>
            <person name="Suzuki K.-i.T."/>
            <person name="Hayashi T."/>
            <person name="Toyoda A."/>
            <person name="Oliveira C."/>
            <person name="Osipova E."/>
            <person name="Leigh N.D."/>
            <person name="Simon A."/>
            <person name="Yun M.H."/>
        </authorList>
    </citation>
    <scope>NUCLEOTIDE SEQUENCE</scope>
    <source>
        <strain evidence="7">20211129_DDA</strain>
        <tissue evidence="7">Liver</tissue>
    </source>
</reference>